<organism evidence="2 3">
    <name type="scientific">Actinotalea fermentans</name>
    <dbReference type="NCBI Taxonomy" id="43671"/>
    <lineage>
        <taxon>Bacteria</taxon>
        <taxon>Bacillati</taxon>
        <taxon>Actinomycetota</taxon>
        <taxon>Actinomycetes</taxon>
        <taxon>Micrococcales</taxon>
        <taxon>Cellulomonadaceae</taxon>
        <taxon>Actinotalea</taxon>
    </lineage>
</organism>
<sequence length="179" mass="18618">MGKMSGEDLRGRLAALVDDARAAGLGWDDVAAALGTAADDARRHAAAEGTAEPADGAVGGTGGAAVGAAEPARPTGGAGPQQTAKVGPVTLFNEMGKLEAAGRHGWRVVGSGTALHVVTRTTEQWEYRRVFASRATGRALETDGWQRFSSGWFPWGYYQRPTGLPAEEEPVIGGYLLEP</sequence>
<comment type="caution">
    <text evidence="2">The sequence shown here is derived from an EMBL/GenBank/DDBJ whole genome shotgun (WGS) entry which is preliminary data.</text>
</comment>
<protein>
    <submittedName>
        <fullName evidence="2">Uncharacterized protein</fullName>
    </submittedName>
</protein>
<gene>
    <name evidence="2" type="ORF">AFE02nite_20600</name>
</gene>
<keyword evidence="3" id="KW-1185">Reference proteome</keyword>
<reference evidence="2 3" key="1">
    <citation type="submission" date="2019-07" db="EMBL/GenBank/DDBJ databases">
        <title>Whole genome shotgun sequence of Actinotalea fermentans NBRC 105374.</title>
        <authorList>
            <person name="Hosoyama A."/>
            <person name="Uohara A."/>
            <person name="Ohji S."/>
            <person name="Ichikawa N."/>
        </authorList>
    </citation>
    <scope>NUCLEOTIDE SEQUENCE [LARGE SCALE GENOMIC DNA]</scope>
    <source>
        <strain evidence="2 3">NBRC 105374</strain>
    </source>
</reference>
<proteinExistence type="predicted"/>
<accession>A0A511YYW4</accession>
<dbReference type="Proteomes" id="UP000321484">
    <property type="component" value="Unassembled WGS sequence"/>
</dbReference>
<dbReference type="EMBL" id="BJYK01000006">
    <property type="protein sequence ID" value="GEN80326.1"/>
    <property type="molecule type" value="Genomic_DNA"/>
</dbReference>
<feature type="region of interest" description="Disordered" evidence="1">
    <location>
        <begin position="44"/>
        <end position="83"/>
    </location>
</feature>
<name>A0A511YYW4_9CELL</name>
<dbReference type="OrthoDB" id="3579809at2"/>
<evidence type="ECO:0000256" key="1">
    <source>
        <dbReference type="SAM" id="MobiDB-lite"/>
    </source>
</evidence>
<dbReference type="RefSeq" id="WP_146819591.1">
    <property type="nucleotide sequence ID" value="NZ_BJYK01000006.1"/>
</dbReference>
<evidence type="ECO:0000313" key="2">
    <source>
        <dbReference type="EMBL" id="GEN80326.1"/>
    </source>
</evidence>
<dbReference type="AlphaFoldDB" id="A0A511YYW4"/>
<evidence type="ECO:0000313" key="3">
    <source>
        <dbReference type="Proteomes" id="UP000321484"/>
    </source>
</evidence>